<evidence type="ECO:0000259" key="6">
    <source>
        <dbReference type="Pfam" id="PF00419"/>
    </source>
</evidence>
<evidence type="ECO:0000256" key="5">
    <source>
        <dbReference type="SAM" id="SignalP"/>
    </source>
</evidence>
<dbReference type="InterPro" id="IPR036937">
    <property type="entry name" value="Adhesion_dom_fimbrial_sf"/>
</dbReference>
<dbReference type="Gene3D" id="2.60.40.1090">
    <property type="entry name" value="Fimbrial-type adhesion domain"/>
    <property type="match status" value="1"/>
</dbReference>
<feature type="domain" description="Fimbrial-type adhesion" evidence="6">
    <location>
        <begin position="31"/>
        <end position="178"/>
    </location>
</feature>
<dbReference type="PANTHER" id="PTHR33420">
    <property type="entry name" value="FIMBRIAL SUBUNIT ELFA-RELATED"/>
    <property type="match status" value="1"/>
</dbReference>
<dbReference type="SUPFAM" id="SSF49401">
    <property type="entry name" value="Bacterial adhesins"/>
    <property type="match status" value="1"/>
</dbReference>
<proteinExistence type="inferred from homology"/>
<protein>
    <recommendedName>
        <fullName evidence="6">Fimbrial-type adhesion domain-containing protein</fullName>
    </recommendedName>
</protein>
<comment type="subcellular location">
    <subcellularLocation>
        <location evidence="1">Fimbrium</location>
    </subcellularLocation>
</comment>
<accession>A0ABM7Q6R6</accession>
<evidence type="ECO:0000256" key="2">
    <source>
        <dbReference type="ARBA" id="ARBA00006671"/>
    </source>
</evidence>
<sequence>MQLPFRSLVLVAGTLLASGTASTASASGHITFFGELTAATCFVHGVDKPDVSGNFSVNLPTLSAPQLEHVGVAAGHTRFGLQLRDCTGTNPVQAFFEAGPFMDTVNNTIRPTNDGPIHFALFDEEGRAIRIGDLTSQSAARQYQPNERMFFDVAYVRVAPGPITPGAFTGLVTYSLMYR</sequence>
<dbReference type="Proteomes" id="UP000681317">
    <property type="component" value="Chromosome"/>
</dbReference>
<dbReference type="InterPro" id="IPR008966">
    <property type="entry name" value="Adhesion_dom_sf"/>
</dbReference>
<evidence type="ECO:0000313" key="7">
    <source>
        <dbReference type="EMBL" id="BCT93066.1"/>
    </source>
</evidence>
<feature type="signal peptide" evidence="5">
    <location>
        <begin position="1"/>
        <end position="26"/>
    </location>
</feature>
<evidence type="ECO:0000313" key="8">
    <source>
        <dbReference type="Proteomes" id="UP000681317"/>
    </source>
</evidence>
<organism evidence="7 8">
    <name type="scientific">Noviluteimonas caseinilytica</name>
    <dbReference type="NCBI Taxonomy" id="2675101"/>
    <lineage>
        <taxon>Bacteria</taxon>
        <taxon>Pseudomonadati</taxon>
        <taxon>Pseudomonadota</taxon>
        <taxon>Gammaproteobacteria</taxon>
        <taxon>Lysobacterales</taxon>
        <taxon>Lysobacteraceae</taxon>
        <taxon>Noviluteimonas</taxon>
    </lineage>
</organism>
<comment type="similarity">
    <text evidence="2">Belongs to the fimbrial protein family.</text>
</comment>
<keyword evidence="3 5" id="KW-0732">Signal</keyword>
<dbReference type="RefSeq" id="WP_213434011.1">
    <property type="nucleotide sequence ID" value="NZ_AP024545.1"/>
</dbReference>
<reference evidence="7 8" key="1">
    <citation type="submission" date="2021-03" db="EMBL/GenBank/DDBJ databases">
        <title>Complete Genome Sequences of Two Lysobacter Strains Isolated from Sea Water (Lysobacter caseinilyticus) and Soil (Lysobacter helvus) in South Korea.</title>
        <authorList>
            <person name="Watanabe Y."/>
            <person name="Arakawa K."/>
        </authorList>
    </citation>
    <scope>NUCLEOTIDE SEQUENCE [LARGE SCALE GENOMIC DNA]</scope>
    <source>
        <strain evidence="7 8">KVB24</strain>
    </source>
</reference>
<dbReference type="PANTHER" id="PTHR33420:SF3">
    <property type="entry name" value="FIMBRIAL SUBUNIT ELFA"/>
    <property type="match status" value="1"/>
</dbReference>
<dbReference type="Pfam" id="PF00419">
    <property type="entry name" value="Fimbrial"/>
    <property type="match status" value="1"/>
</dbReference>
<evidence type="ECO:0000256" key="4">
    <source>
        <dbReference type="ARBA" id="ARBA00023263"/>
    </source>
</evidence>
<dbReference type="InterPro" id="IPR000259">
    <property type="entry name" value="Adhesion_dom_fimbrial"/>
</dbReference>
<feature type="chain" id="PRO_5045587265" description="Fimbrial-type adhesion domain-containing protein" evidence="5">
    <location>
        <begin position="27"/>
        <end position="179"/>
    </location>
</feature>
<dbReference type="InterPro" id="IPR050263">
    <property type="entry name" value="Bact_Fimbrial_Adh_Pro"/>
</dbReference>
<gene>
    <name evidence="7" type="ORF">LYSCAS_20900</name>
</gene>
<keyword evidence="4" id="KW-0281">Fimbrium</keyword>
<evidence type="ECO:0000256" key="1">
    <source>
        <dbReference type="ARBA" id="ARBA00004561"/>
    </source>
</evidence>
<dbReference type="EMBL" id="AP024545">
    <property type="protein sequence ID" value="BCT93066.1"/>
    <property type="molecule type" value="Genomic_DNA"/>
</dbReference>
<keyword evidence="8" id="KW-1185">Reference proteome</keyword>
<name>A0ABM7Q6R6_9GAMM</name>
<evidence type="ECO:0000256" key="3">
    <source>
        <dbReference type="ARBA" id="ARBA00022729"/>
    </source>
</evidence>